<organism evidence="5 6">
    <name type="scientific">Nitrosopumilus adriaticus</name>
    <dbReference type="NCBI Taxonomy" id="1580092"/>
    <lineage>
        <taxon>Archaea</taxon>
        <taxon>Nitrososphaerota</taxon>
        <taxon>Nitrososphaeria</taxon>
        <taxon>Nitrosopumilales</taxon>
        <taxon>Nitrosopumilaceae</taxon>
        <taxon>Nitrosopumilus</taxon>
    </lineage>
</organism>
<keyword evidence="3" id="KW-0804">Transcription</keyword>
<dbReference type="Proteomes" id="UP000032408">
    <property type="component" value="Chromosome"/>
</dbReference>
<dbReference type="InterPro" id="IPR000485">
    <property type="entry name" value="AsnC-type_HTH_dom"/>
</dbReference>
<dbReference type="AlphaFoldDB" id="A0A0D5C109"/>
<reference evidence="5 6" key="2">
    <citation type="journal article" date="2016" name="ISME J.">
        <title>Physiological and genomic characterization of two novel marine thaumarchaeal strains indicates niche differentiation.</title>
        <authorList>
            <person name="Bayer B."/>
            <person name="Vojvoda J."/>
            <person name="Offre P."/>
            <person name="Alves R.J."/>
            <person name="Elisabeth N.H."/>
            <person name="Garcia J.A."/>
            <person name="Volland J.M."/>
            <person name="Srivastava A."/>
            <person name="Schleper C."/>
            <person name="Herndl G.J."/>
        </authorList>
    </citation>
    <scope>NUCLEOTIDE SEQUENCE [LARGE SCALE GENOMIC DNA]</scope>
    <source>
        <strain evidence="5 6">NF5</strain>
    </source>
</reference>
<dbReference type="PROSITE" id="PS50956">
    <property type="entry name" value="HTH_ASNC_2"/>
    <property type="match status" value="1"/>
</dbReference>
<evidence type="ECO:0000313" key="6">
    <source>
        <dbReference type="Proteomes" id="UP000032408"/>
    </source>
</evidence>
<dbReference type="OrthoDB" id="33200at2157"/>
<dbReference type="Pfam" id="PF13412">
    <property type="entry name" value="HTH_24"/>
    <property type="match status" value="1"/>
</dbReference>
<feature type="domain" description="HTH asnC-type" evidence="4">
    <location>
        <begin position="5"/>
        <end position="66"/>
    </location>
</feature>
<evidence type="ECO:0000259" key="4">
    <source>
        <dbReference type="PROSITE" id="PS50956"/>
    </source>
</evidence>
<dbReference type="SUPFAM" id="SSF46785">
    <property type="entry name" value="Winged helix' DNA-binding domain"/>
    <property type="match status" value="1"/>
</dbReference>
<dbReference type="PRINTS" id="PR00033">
    <property type="entry name" value="HTHASNC"/>
</dbReference>
<dbReference type="Gene3D" id="1.10.10.10">
    <property type="entry name" value="Winged helix-like DNA-binding domain superfamily/Winged helix DNA-binding domain"/>
    <property type="match status" value="1"/>
</dbReference>
<dbReference type="SMART" id="SM00344">
    <property type="entry name" value="HTH_ASNC"/>
    <property type="match status" value="1"/>
</dbReference>
<dbReference type="InterPro" id="IPR019888">
    <property type="entry name" value="Tscrpt_reg_AsnC-like"/>
</dbReference>
<keyword evidence="6" id="KW-1185">Reference proteome</keyword>
<gene>
    <name evidence="5" type="ORF">NADRNF5_0562</name>
</gene>
<proteinExistence type="predicted"/>
<dbReference type="PANTHER" id="PTHR30154:SF34">
    <property type="entry name" value="TRANSCRIPTIONAL REGULATOR AZLB"/>
    <property type="match status" value="1"/>
</dbReference>
<dbReference type="InterPro" id="IPR036388">
    <property type="entry name" value="WH-like_DNA-bd_sf"/>
</dbReference>
<evidence type="ECO:0000256" key="2">
    <source>
        <dbReference type="ARBA" id="ARBA00023125"/>
    </source>
</evidence>
<dbReference type="InterPro" id="IPR036390">
    <property type="entry name" value="WH_DNA-bd_sf"/>
</dbReference>
<accession>A0A0D5C109</accession>
<keyword evidence="2" id="KW-0238">DNA-binding</keyword>
<dbReference type="GO" id="GO:0043565">
    <property type="term" value="F:sequence-specific DNA binding"/>
    <property type="evidence" value="ECO:0007669"/>
    <property type="project" value="InterPro"/>
</dbReference>
<evidence type="ECO:0000256" key="1">
    <source>
        <dbReference type="ARBA" id="ARBA00023015"/>
    </source>
</evidence>
<evidence type="ECO:0000256" key="3">
    <source>
        <dbReference type="ARBA" id="ARBA00023163"/>
    </source>
</evidence>
<reference evidence="6" key="1">
    <citation type="submission" date="2015-03" db="EMBL/GenBank/DDBJ databases">
        <title>Characterization of two novel Thaumarchaeota isolated from the Northern Adriatic Sea.</title>
        <authorList>
            <person name="Bayer B."/>
            <person name="Vojvoda J."/>
            <person name="Offre P."/>
            <person name="Srivastava A."/>
            <person name="Elisabeth N."/>
            <person name="Garcia J.A.L."/>
            <person name="Schleper C."/>
            <person name="Herndl G.J."/>
        </authorList>
    </citation>
    <scope>NUCLEOTIDE SEQUENCE [LARGE SCALE GENOMIC DNA]</scope>
    <source>
        <strain evidence="6">NF5</strain>
    </source>
</reference>
<dbReference type="STRING" id="1580092.NADRNF5_0562"/>
<dbReference type="GO" id="GO:0043200">
    <property type="term" value="P:response to amino acid"/>
    <property type="evidence" value="ECO:0007669"/>
    <property type="project" value="TreeGrafter"/>
</dbReference>
<protein>
    <submittedName>
        <fullName evidence="5">Putative bacterial regulatory protein, arsR family protein</fullName>
    </submittedName>
</protein>
<dbReference type="HOGENOM" id="CLU_1763930_0_0_2"/>
<dbReference type="PANTHER" id="PTHR30154">
    <property type="entry name" value="LEUCINE-RESPONSIVE REGULATORY PROTEIN"/>
    <property type="match status" value="1"/>
</dbReference>
<keyword evidence="1" id="KW-0805">Transcription regulation</keyword>
<name>A0A0D5C109_9ARCH</name>
<dbReference type="EMBL" id="CP011070">
    <property type="protein sequence ID" value="AJW70258.1"/>
    <property type="molecule type" value="Genomic_DNA"/>
</dbReference>
<dbReference type="KEGG" id="nin:NADRNF5_0562"/>
<dbReference type="GO" id="GO:0005829">
    <property type="term" value="C:cytosol"/>
    <property type="evidence" value="ECO:0007669"/>
    <property type="project" value="TreeGrafter"/>
</dbReference>
<evidence type="ECO:0000313" key="5">
    <source>
        <dbReference type="EMBL" id="AJW70258.1"/>
    </source>
</evidence>
<sequence>MTVDLDNIDVAIIKSLMQDGRKSFRAISRELKISTPTIKARYDRLVNMGLIKSVRPEIDISKISVSAKKKLPNELVDYLKIQKKSLHINLDNLKVKLECEFCEGPIHEKPKVLKFADIERFFCCSSCKNDYREKYGGRIQSLIEEYEENKKMKKA</sequence>